<dbReference type="STRING" id="1423734.FC83_GL000313"/>
<dbReference type="InterPro" id="IPR023896">
    <property type="entry name" value="LTA_DltD"/>
</dbReference>
<dbReference type="NCBIfam" id="TIGR04092">
    <property type="entry name" value="LTA_DltD"/>
    <property type="match status" value="1"/>
</dbReference>
<proteinExistence type="inferred from homology"/>
<dbReference type="Proteomes" id="UP000051236">
    <property type="component" value="Unassembled WGS sequence"/>
</dbReference>
<dbReference type="AlphaFoldDB" id="X0PQ77"/>
<dbReference type="eggNOG" id="COG3966">
    <property type="taxonomic scope" value="Bacteria"/>
</dbReference>
<keyword evidence="3" id="KW-1185">Reference proteome</keyword>
<dbReference type="InterPro" id="IPR006998">
    <property type="entry name" value="DltD"/>
</dbReference>
<dbReference type="PATRIC" id="fig|1423734.3.peg.313"/>
<keyword evidence="1" id="KW-0472">Membrane</keyword>
<dbReference type="PIRSF" id="PIRSF021438">
    <property type="entry name" value="DltD"/>
    <property type="match status" value="1"/>
</dbReference>
<keyword evidence="1" id="KW-1003">Cell membrane</keyword>
<protein>
    <recommendedName>
        <fullName evidence="1">Protein DltD</fullName>
    </recommendedName>
</protein>
<comment type="caution">
    <text evidence="2">The sequence shown here is derived from an EMBL/GenBank/DDBJ whole genome shotgun (WGS) entry which is preliminary data.</text>
</comment>
<evidence type="ECO:0000256" key="1">
    <source>
        <dbReference type="PIRNR" id="PIRNR021438"/>
    </source>
</evidence>
<comment type="pathway">
    <text evidence="1">Cell wall biogenesis; lipoteichoic acid biosynthesis.</text>
</comment>
<dbReference type="PANTHER" id="PTHR40039:SF1">
    <property type="entry name" value="PROTEIN DLTD"/>
    <property type="match status" value="1"/>
</dbReference>
<dbReference type="UniPathway" id="UPA00556"/>
<comment type="similarity">
    <text evidence="1">Belongs to the DltD family.</text>
</comment>
<name>X0PQ77_9LACO</name>
<dbReference type="EMBL" id="AZGA01000070">
    <property type="protein sequence ID" value="KRM32449.1"/>
    <property type="molecule type" value="Genomic_DNA"/>
</dbReference>
<evidence type="ECO:0000313" key="3">
    <source>
        <dbReference type="Proteomes" id="UP000051236"/>
    </source>
</evidence>
<organism evidence="2 3">
    <name type="scientific">Agrilactobacillus composti DSM 18527 = JCM 14202</name>
    <dbReference type="NCBI Taxonomy" id="1423734"/>
    <lineage>
        <taxon>Bacteria</taxon>
        <taxon>Bacillati</taxon>
        <taxon>Bacillota</taxon>
        <taxon>Bacilli</taxon>
        <taxon>Lactobacillales</taxon>
        <taxon>Lactobacillaceae</taxon>
        <taxon>Agrilactobacillus</taxon>
    </lineage>
</organism>
<gene>
    <name evidence="2" type="ORF">FC83_GL000313</name>
</gene>
<dbReference type="GO" id="GO:0005886">
    <property type="term" value="C:plasma membrane"/>
    <property type="evidence" value="ECO:0007669"/>
    <property type="project" value="UniProtKB-UniRule"/>
</dbReference>
<dbReference type="PANTHER" id="PTHR40039">
    <property type="entry name" value="PROTEIN DLTD"/>
    <property type="match status" value="1"/>
</dbReference>
<evidence type="ECO:0000313" key="2">
    <source>
        <dbReference type="EMBL" id="KRM32449.1"/>
    </source>
</evidence>
<accession>X0PQ77</accession>
<sequence>MSKDTLYKASNSLSANVLKGEELKNQAFDSGNYVPFIGSSELSRIDPFHPSVLAAKYDRGYTPFLLGAPGTQSLTHFFSVQGMSQSLKHKKAVVIISPQWFVRRGARPNMFGFYYSPLQATSFLENAKDNETDRYAAYRLLQMPSGKSDTVVHSALLQVAAGLPLTNFQKFYLKNIKGNILKNQDNFFSRFSIRDRNNAITSGEERLPSDYDFTVLDDLATQLGQGETKSNDFEIKDSFYKRQLKPVEAKLQNSQTHFNYEFGPEYSDFQLLLSEFNRLHMKVLFVIPPVNQRWADYTGLPNTTLQNFDRKITYQLRSQGFNNIRDMSADGAQDYFMQDTIHLGWRGWLDMDQSVRPFLKHTTVKSIHYKMDDHFYTKSWQQAPASSVPDLIANAEANQ</sequence>
<dbReference type="Pfam" id="PF04914">
    <property type="entry name" value="DltD"/>
    <property type="match status" value="1"/>
</dbReference>
<reference evidence="2 3" key="1">
    <citation type="journal article" date="2015" name="Genome Announc.">
        <title>Expanding the biotechnology potential of lactobacilli through comparative genomics of 213 strains and associated genera.</title>
        <authorList>
            <person name="Sun Z."/>
            <person name="Harris H.M."/>
            <person name="McCann A."/>
            <person name="Guo C."/>
            <person name="Argimon S."/>
            <person name="Zhang W."/>
            <person name="Yang X."/>
            <person name="Jeffery I.B."/>
            <person name="Cooney J.C."/>
            <person name="Kagawa T.F."/>
            <person name="Liu W."/>
            <person name="Song Y."/>
            <person name="Salvetti E."/>
            <person name="Wrobel A."/>
            <person name="Rasinkangas P."/>
            <person name="Parkhill J."/>
            <person name="Rea M.C."/>
            <person name="O'Sullivan O."/>
            <person name="Ritari J."/>
            <person name="Douillard F.P."/>
            <person name="Paul Ross R."/>
            <person name="Yang R."/>
            <person name="Briner A.E."/>
            <person name="Felis G.E."/>
            <person name="de Vos W.M."/>
            <person name="Barrangou R."/>
            <person name="Klaenhammer T.R."/>
            <person name="Caufield P.W."/>
            <person name="Cui Y."/>
            <person name="Zhang H."/>
            <person name="O'Toole P.W."/>
        </authorList>
    </citation>
    <scope>NUCLEOTIDE SEQUENCE [LARGE SCALE GENOMIC DNA]</scope>
    <source>
        <strain evidence="2 3">DSM 18527</strain>
    </source>
</reference>
<dbReference type="GO" id="GO:0070395">
    <property type="term" value="P:lipoteichoic acid biosynthetic process"/>
    <property type="evidence" value="ECO:0007669"/>
    <property type="project" value="UniProtKB-UniRule"/>
</dbReference>